<dbReference type="Pfam" id="PF00107">
    <property type="entry name" value="ADH_zinc_N"/>
    <property type="match status" value="1"/>
</dbReference>
<proteinExistence type="predicted"/>
<dbReference type="GO" id="GO:0016491">
    <property type="term" value="F:oxidoreductase activity"/>
    <property type="evidence" value="ECO:0007669"/>
    <property type="project" value="InterPro"/>
</dbReference>
<keyword evidence="3" id="KW-1185">Reference proteome</keyword>
<dbReference type="Proteomes" id="UP000024547">
    <property type="component" value="Unassembled WGS sequence"/>
</dbReference>
<dbReference type="EMBL" id="AWFH01000056">
    <property type="protein sequence ID" value="KCZ58657.1"/>
    <property type="molecule type" value="Genomic_DNA"/>
</dbReference>
<dbReference type="eggNOG" id="COG0604">
    <property type="taxonomic scope" value="Bacteria"/>
</dbReference>
<evidence type="ECO:0000313" key="2">
    <source>
        <dbReference type="EMBL" id="KCZ58657.1"/>
    </source>
</evidence>
<dbReference type="InterPro" id="IPR051397">
    <property type="entry name" value="Zn-ADH-like_protein"/>
</dbReference>
<dbReference type="Gene3D" id="3.90.180.10">
    <property type="entry name" value="Medium-chain alcohol dehydrogenases, catalytic domain"/>
    <property type="match status" value="1"/>
</dbReference>
<name>A0A059DYN3_9PROT</name>
<dbReference type="InterPro" id="IPR013149">
    <property type="entry name" value="ADH-like_C"/>
</dbReference>
<sequence length="324" mass="34540">MRALVCDTLTDDFSGLSLKDIPVPEVGKGEVLVRVSAASVNFPDLLMSQGKYQMKPELPFTQGMECAGIVEAVGEGVTEFAPGDRVVGGNKTGAFAEHAVLPAAGLSRVPETMELAEAAAYPAAYLTAYVALVRRANLQAGETLLVHGASGGVGMAAVDVGKLLGATVIATSASDKKLDTVLAHGADYVINVSQGFRDKVKTLTAGRGADVIFDPVGGDVFDESVRCIAFDGRLLVVGFTSGRIPEVKVNMPLIKGFSVVGVRAGEYGRRFPQRGKENMEAIWKWAAEGKTRPRIHAELPLEEWREAYRLLTDREVVGKVVLRP</sequence>
<dbReference type="Pfam" id="PF08240">
    <property type="entry name" value="ADH_N"/>
    <property type="match status" value="1"/>
</dbReference>
<dbReference type="PANTHER" id="PTHR43677">
    <property type="entry name" value="SHORT-CHAIN DEHYDROGENASE/REDUCTASE"/>
    <property type="match status" value="1"/>
</dbReference>
<dbReference type="Gene3D" id="3.40.50.720">
    <property type="entry name" value="NAD(P)-binding Rossmann-like Domain"/>
    <property type="match status" value="1"/>
</dbReference>
<reference evidence="2 3" key="1">
    <citation type="journal article" date="2014" name="Antonie Van Leeuwenhoek">
        <title>Hyphomonas beringensis sp. nov. and Hyphomonas chukchiensis sp. nov., isolated from surface seawater of the Bering Sea and Chukchi Sea.</title>
        <authorList>
            <person name="Li C."/>
            <person name="Lai Q."/>
            <person name="Li G."/>
            <person name="Dong C."/>
            <person name="Wang J."/>
            <person name="Liao Y."/>
            <person name="Shao Z."/>
        </authorList>
    </citation>
    <scope>NUCLEOTIDE SEQUENCE [LARGE SCALE GENOMIC DNA]</scope>
    <source>
        <strain evidence="2 3">22II1-22F38</strain>
    </source>
</reference>
<dbReference type="InterPro" id="IPR013154">
    <property type="entry name" value="ADH-like_N"/>
</dbReference>
<dbReference type="PATRIC" id="fig|1280948.3.peg.3072"/>
<evidence type="ECO:0000313" key="3">
    <source>
        <dbReference type="Proteomes" id="UP000024547"/>
    </source>
</evidence>
<dbReference type="InterPro" id="IPR036291">
    <property type="entry name" value="NAD(P)-bd_dom_sf"/>
</dbReference>
<dbReference type="PANTHER" id="PTHR43677:SF4">
    <property type="entry name" value="QUINONE OXIDOREDUCTASE-LIKE PROTEIN 2"/>
    <property type="match status" value="1"/>
</dbReference>
<organism evidence="2 3">
    <name type="scientific">Hyphomonas atlantica</name>
    <dbReference type="NCBI Taxonomy" id="1280948"/>
    <lineage>
        <taxon>Bacteria</taxon>
        <taxon>Pseudomonadati</taxon>
        <taxon>Pseudomonadota</taxon>
        <taxon>Alphaproteobacteria</taxon>
        <taxon>Hyphomonadales</taxon>
        <taxon>Hyphomonadaceae</taxon>
        <taxon>Hyphomonas</taxon>
    </lineage>
</organism>
<dbReference type="SUPFAM" id="SSF51735">
    <property type="entry name" value="NAD(P)-binding Rossmann-fold domains"/>
    <property type="match status" value="1"/>
</dbReference>
<feature type="domain" description="Enoyl reductase (ER)" evidence="1">
    <location>
        <begin position="11"/>
        <end position="322"/>
    </location>
</feature>
<dbReference type="InterPro" id="IPR020843">
    <property type="entry name" value="ER"/>
</dbReference>
<dbReference type="STRING" id="1280948.HY36_09770"/>
<evidence type="ECO:0000259" key="1">
    <source>
        <dbReference type="SMART" id="SM00829"/>
    </source>
</evidence>
<dbReference type="OrthoDB" id="4190732at2"/>
<dbReference type="InterPro" id="IPR011032">
    <property type="entry name" value="GroES-like_sf"/>
</dbReference>
<dbReference type="AlphaFoldDB" id="A0A059DYN3"/>
<dbReference type="CDD" id="cd08241">
    <property type="entry name" value="QOR1"/>
    <property type="match status" value="1"/>
</dbReference>
<accession>A0A059DYN3</accession>
<comment type="caution">
    <text evidence="2">The sequence shown here is derived from an EMBL/GenBank/DDBJ whole genome shotgun (WGS) entry which is preliminary data.</text>
</comment>
<dbReference type="RefSeq" id="WP_035554515.1">
    <property type="nucleotide sequence ID" value="NZ_AWFH01000056.1"/>
</dbReference>
<protein>
    <recommendedName>
        <fullName evidence="1">Enoyl reductase (ER) domain-containing protein</fullName>
    </recommendedName>
</protein>
<dbReference type="SUPFAM" id="SSF50129">
    <property type="entry name" value="GroES-like"/>
    <property type="match status" value="1"/>
</dbReference>
<dbReference type="SMART" id="SM00829">
    <property type="entry name" value="PKS_ER"/>
    <property type="match status" value="1"/>
</dbReference>
<gene>
    <name evidence="2" type="ORF">HY36_09770</name>
</gene>